<evidence type="ECO:0000259" key="2">
    <source>
        <dbReference type="Pfam" id="PF03190"/>
    </source>
</evidence>
<dbReference type="PANTHER" id="PTHR42899">
    <property type="entry name" value="SPERMATOGENESIS-ASSOCIATED PROTEIN 20"/>
    <property type="match status" value="1"/>
</dbReference>
<feature type="domain" description="Spermatogenesis-associated protein 20-like TRX" evidence="2">
    <location>
        <begin position="91"/>
        <end position="190"/>
    </location>
</feature>
<dbReference type="Gene3D" id="3.40.30.10">
    <property type="entry name" value="Glutaredoxin"/>
    <property type="match status" value="1"/>
</dbReference>
<dbReference type="SUPFAM" id="SSF52833">
    <property type="entry name" value="Thioredoxin-like"/>
    <property type="match status" value="1"/>
</dbReference>
<evidence type="ECO:0000313" key="4">
    <source>
        <dbReference type="Proteomes" id="UP001064632"/>
    </source>
</evidence>
<dbReference type="Gene3D" id="1.50.10.20">
    <property type="match status" value="1"/>
</dbReference>
<dbReference type="EMBL" id="CP104694">
    <property type="protein sequence ID" value="UXI70000.1"/>
    <property type="molecule type" value="Genomic_DNA"/>
</dbReference>
<protein>
    <submittedName>
        <fullName evidence="3">DUF255 domain-containing protein</fullName>
    </submittedName>
</protein>
<dbReference type="InterPro" id="IPR004879">
    <property type="entry name" value="Ssp411-like_TRX"/>
</dbReference>
<dbReference type="InterPro" id="IPR036249">
    <property type="entry name" value="Thioredoxin-like_sf"/>
</dbReference>
<dbReference type="RefSeq" id="WP_261696952.1">
    <property type="nucleotide sequence ID" value="NZ_CP104694.1"/>
</dbReference>
<organism evidence="3 4">
    <name type="scientific">Tahibacter amnicola</name>
    <dbReference type="NCBI Taxonomy" id="2976241"/>
    <lineage>
        <taxon>Bacteria</taxon>
        <taxon>Pseudomonadati</taxon>
        <taxon>Pseudomonadota</taxon>
        <taxon>Gammaproteobacteria</taxon>
        <taxon>Lysobacterales</taxon>
        <taxon>Rhodanobacteraceae</taxon>
        <taxon>Tahibacter</taxon>
    </lineage>
</organism>
<sequence>MPLPPSPDRNSPAPASAGIDAILTAADQRLPALGGGARRVGTCHADESEQANDHVVTHIRKNAGDCLMPLFLRFILVLLLGSGCALADGGTVNWIRSDTDAFARAARDNRFVLLYLEAVWCHWCHVMDQQTYTDPAVKAVIEDHYVPLRIDQDARPDLANRYRDYGWPATIVFDPAGREIVKRQGYVAPERFVRLLQAIVADPSPEAADNADAGGPLPSRLAQDTRKALQARHRSAHDDKAGGLDINQKFLDRDSVEWQMVNALAGIAEEGRRAQQTLDAARALIDPVWGGVYQYSTHHDWQHPHYEKLATVQAEYLRIYTLAYAQWRRESDRNAALAIRRYIDRFLKSKDGGYYVSQDADLTAGTHAEDYFAGDDATRRARGIPRIDTHRYAQQTGQIAEALATWAEYTGDTQALDDAVAAVEWALRERAHGKGGFRHDEKDTAGPYLADTLAMGRAFLALYRATADQRWYMHAVAAADYIQAHFRDKRGGYAAAVSRGPIPPLPQIDENLSVTRFTNLLSRYSGSATHKDMAAHALSWLAQPSIALERLTEAGILLADQEVHSDPLHLTVIGPHADGRSKVLFSTTQQLPGWYKRVEWWDRDGKRLPNADVDYPRPKRPAAFICTDRRCSLPIFTAEGIGEFLATENPMHRKERPDTD</sequence>
<name>A0ABY6BNN2_9GAMM</name>
<gene>
    <name evidence="3" type="ORF">N4264_10345</name>
</gene>
<feature type="region of interest" description="Disordered" evidence="1">
    <location>
        <begin position="205"/>
        <end position="240"/>
    </location>
</feature>
<dbReference type="Proteomes" id="UP001064632">
    <property type="component" value="Chromosome"/>
</dbReference>
<accession>A0ABY6BNN2</accession>
<dbReference type="PIRSF" id="PIRSF006402">
    <property type="entry name" value="UCP006402_thioredoxin"/>
    <property type="match status" value="1"/>
</dbReference>
<evidence type="ECO:0000313" key="3">
    <source>
        <dbReference type="EMBL" id="UXI70000.1"/>
    </source>
</evidence>
<proteinExistence type="predicted"/>
<dbReference type="InterPro" id="IPR008928">
    <property type="entry name" value="6-hairpin_glycosidase_sf"/>
</dbReference>
<keyword evidence="4" id="KW-1185">Reference proteome</keyword>
<dbReference type="PANTHER" id="PTHR42899:SF1">
    <property type="entry name" value="SPERMATOGENESIS-ASSOCIATED PROTEIN 20"/>
    <property type="match status" value="1"/>
</dbReference>
<dbReference type="Pfam" id="PF03190">
    <property type="entry name" value="Thioredox_DsbH"/>
    <property type="match status" value="1"/>
</dbReference>
<dbReference type="SUPFAM" id="SSF48208">
    <property type="entry name" value="Six-hairpin glycosidases"/>
    <property type="match status" value="1"/>
</dbReference>
<reference evidence="3" key="1">
    <citation type="submission" date="2022-09" db="EMBL/GenBank/DDBJ databases">
        <title>Tahibacter sp. nov., isolated from a fresh water.</title>
        <authorList>
            <person name="Baek J.H."/>
            <person name="Lee J.K."/>
            <person name="Kim J.M."/>
            <person name="Jeon C.O."/>
        </authorList>
    </citation>
    <scope>NUCLEOTIDE SEQUENCE</scope>
    <source>
        <strain evidence="3">W38</strain>
    </source>
</reference>
<dbReference type="InterPro" id="IPR024705">
    <property type="entry name" value="Ssp411"/>
</dbReference>
<evidence type="ECO:0000256" key="1">
    <source>
        <dbReference type="SAM" id="MobiDB-lite"/>
    </source>
</evidence>